<gene>
    <name evidence="2" type="ORF">N0V84_002443</name>
</gene>
<evidence type="ECO:0000313" key="3">
    <source>
        <dbReference type="Proteomes" id="UP001140502"/>
    </source>
</evidence>
<dbReference type="GO" id="GO:0016491">
    <property type="term" value="F:oxidoreductase activity"/>
    <property type="evidence" value="ECO:0007669"/>
    <property type="project" value="UniProtKB-KW"/>
</dbReference>
<reference evidence="2" key="1">
    <citation type="submission" date="2022-10" db="EMBL/GenBank/DDBJ databases">
        <title>Tapping the CABI collections for fungal endophytes: first genome assemblies for Collariella, Neodidymelliopsis, Ascochyta clinopodiicola, Didymella pomorum, Didymosphaeria variabile, Neocosmospora piperis and Neocucurbitaria cava.</title>
        <authorList>
            <person name="Hill R."/>
        </authorList>
    </citation>
    <scope>NUCLEOTIDE SEQUENCE</scope>
    <source>
        <strain evidence="2">IMI 366586</strain>
    </source>
</reference>
<dbReference type="AlphaFoldDB" id="A0A9W9BRQ6"/>
<dbReference type="PANTHER" id="PTHR43157:SF35">
    <property type="entry name" value="DEHYDROGENASE_REDUCTASE FAMILY PROTEIN, PUTATIVE-RELATED"/>
    <property type="match status" value="1"/>
</dbReference>
<evidence type="ECO:0000256" key="1">
    <source>
        <dbReference type="ARBA" id="ARBA00023002"/>
    </source>
</evidence>
<keyword evidence="1" id="KW-0560">Oxidoreductase</keyword>
<sequence length="351" mass="38877">MSANLKDRAAWEASFPGLLWKQVFHRVPKIPSHIDLQGETAIVTGSSQGLGLECARQLLQLGLSELILAVRSQSRGDEAAKQLQAKFPDATIRVWILDMESYDSVKQFASRCETLKRLDVVILNAGCGKGSYQRCGGDKGREVTLQVNFLATMLLTILLVPILREKNSVVSEGKKYASTPGRLTIVGSDMALWLKMEEPVGSLLDALDAEEGFEGFQQYGKTKLLLPMFISKLAEVVSADDVIINIVNPSSTRGTALMRESKGHYAAQMFVFLTGIIVGRNLVDGTRQYLHSALVLGKESHGSFGDWEIRPYPPIMYTEPGQRMTEKLWNETLEELQIGDIEVQSQERSEA</sequence>
<dbReference type="PANTHER" id="PTHR43157">
    <property type="entry name" value="PHOSPHATIDYLINOSITOL-GLYCAN BIOSYNTHESIS CLASS F PROTEIN-RELATED"/>
    <property type="match status" value="1"/>
</dbReference>
<dbReference type="Gene3D" id="3.40.50.720">
    <property type="entry name" value="NAD(P)-binding Rossmann-like Domain"/>
    <property type="match status" value="1"/>
</dbReference>
<dbReference type="InterPro" id="IPR002347">
    <property type="entry name" value="SDR_fam"/>
</dbReference>
<dbReference type="PRINTS" id="PR00081">
    <property type="entry name" value="GDHRDH"/>
</dbReference>
<dbReference type="InterPro" id="IPR036291">
    <property type="entry name" value="NAD(P)-bd_dom_sf"/>
</dbReference>
<organism evidence="2 3">
    <name type="scientific">Fusarium piperis</name>
    <dbReference type="NCBI Taxonomy" id="1435070"/>
    <lineage>
        <taxon>Eukaryota</taxon>
        <taxon>Fungi</taxon>
        <taxon>Dikarya</taxon>
        <taxon>Ascomycota</taxon>
        <taxon>Pezizomycotina</taxon>
        <taxon>Sordariomycetes</taxon>
        <taxon>Hypocreomycetidae</taxon>
        <taxon>Hypocreales</taxon>
        <taxon>Nectriaceae</taxon>
        <taxon>Fusarium</taxon>
        <taxon>Fusarium solani species complex</taxon>
    </lineage>
</organism>
<comment type="caution">
    <text evidence="2">The sequence shown here is derived from an EMBL/GenBank/DDBJ whole genome shotgun (WGS) entry which is preliminary data.</text>
</comment>
<dbReference type="OrthoDB" id="542013at2759"/>
<dbReference type="Proteomes" id="UP001140502">
    <property type="component" value="Unassembled WGS sequence"/>
</dbReference>
<keyword evidence="3" id="KW-1185">Reference proteome</keyword>
<dbReference type="SUPFAM" id="SSF51735">
    <property type="entry name" value="NAD(P)-binding Rossmann-fold domains"/>
    <property type="match status" value="1"/>
</dbReference>
<accession>A0A9W9BRQ6</accession>
<protein>
    <submittedName>
        <fullName evidence="2">Uncharacterized protein</fullName>
    </submittedName>
</protein>
<proteinExistence type="predicted"/>
<dbReference type="Pfam" id="PF00106">
    <property type="entry name" value="adh_short"/>
    <property type="match status" value="1"/>
</dbReference>
<dbReference type="EMBL" id="JAPEUR010000029">
    <property type="protein sequence ID" value="KAJ4327181.1"/>
    <property type="molecule type" value="Genomic_DNA"/>
</dbReference>
<name>A0A9W9BRQ6_9HYPO</name>
<evidence type="ECO:0000313" key="2">
    <source>
        <dbReference type="EMBL" id="KAJ4327181.1"/>
    </source>
</evidence>